<evidence type="ECO:0000313" key="1">
    <source>
        <dbReference type="EMBL" id="ORE01517.1"/>
    </source>
</evidence>
<accession>A0A1X0QP44</accession>
<dbReference type="EMBL" id="KV922125">
    <property type="protein sequence ID" value="ORE01517.1"/>
    <property type="molecule type" value="Genomic_DNA"/>
</dbReference>
<reference evidence="1" key="1">
    <citation type="journal article" date="2016" name="Proc. Natl. Acad. Sci. U.S.A.">
        <title>Lipid metabolic changes in an early divergent fungus govern the establishment of a mutualistic symbiosis with endobacteria.</title>
        <authorList>
            <person name="Lastovetsky O.A."/>
            <person name="Gaspar M.L."/>
            <person name="Mondo S.J."/>
            <person name="LaButti K.M."/>
            <person name="Sandor L."/>
            <person name="Grigoriev I.V."/>
            <person name="Henry S.A."/>
            <person name="Pawlowska T.E."/>
        </authorList>
    </citation>
    <scope>NUCLEOTIDE SEQUENCE [LARGE SCALE GENOMIC DNA]</scope>
    <source>
        <strain evidence="1">ATCC 52814</strain>
    </source>
</reference>
<sequence length="66" mass="7747">MLGENIGRVCLNKSLHNPEIPISKAERESLDLNALLFLTMMHFGFLHKRNPLFLKLIYLPFPFFFI</sequence>
<proteinExistence type="predicted"/>
<dbReference type="Proteomes" id="UP000242414">
    <property type="component" value="Unassembled WGS sequence"/>
</dbReference>
<organism evidence="1">
    <name type="scientific">Rhizopus microsporus var. microsporus</name>
    <dbReference type="NCBI Taxonomy" id="86635"/>
    <lineage>
        <taxon>Eukaryota</taxon>
        <taxon>Fungi</taxon>
        <taxon>Fungi incertae sedis</taxon>
        <taxon>Mucoromycota</taxon>
        <taxon>Mucoromycotina</taxon>
        <taxon>Mucoromycetes</taxon>
        <taxon>Mucorales</taxon>
        <taxon>Mucorineae</taxon>
        <taxon>Rhizopodaceae</taxon>
        <taxon>Rhizopus</taxon>
    </lineage>
</organism>
<name>A0A1X0QP44_RHIZD</name>
<gene>
    <name evidence="1" type="ORF">BCV72DRAFT_321183</name>
</gene>
<protein>
    <submittedName>
        <fullName evidence="1">Uncharacterized protein</fullName>
    </submittedName>
</protein>
<dbReference type="VEuPathDB" id="FungiDB:BCV72DRAFT_321183"/>
<dbReference type="AlphaFoldDB" id="A0A1X0QP44"/>